<reference evidence="1 3" key="2">
    <citation type="journal article" date="2014" name="BMC Genomics">
        <title>An improved genome release (version Mt4.0) for the model legume Medicago truncatula.</title>
        <authorList>
            <person name="Tang H."/>
            <person name="Krishnakumar V."/>
            <person name="Bidwell S."/>
            <person name="Rosen B."/>
            <person name="Chan A."/>
            <person name="Zhou S."/>
            <person name="Gentzbittel L."/>
            <person name="Childs K.L."/>
            <person name="Yandell M."/>
            <person name="Gundlach H."/>
            <person name="Mayer K.F."/>
            <person name="Schwartz D.C."/>
            <person name="Town C.D."/>
        </authorList>
    </citation>
    <scope>GENOME REANNOTATION</scope>
    <source>
        <strain evidence="1">A17</strain>
        <strain evidence="2 3">cv. Jemalong A17</strain>
    </source>
</reference>
<gene>
    <name evidence="1" type="ORF">MTR_0050s0090</name>
</gene>
<dbReference type="HOGENOM" id="CLU_1374070_0_0_1"/>
<accession>A0A072TU07</accession>
<dbReference type="EnsemblPlants" id="KEH17040">
    <property type="protein sequence ID" value="KEH17040"/>
    <property type="gene ID" value="MTR_0050s0090"/>
</dbReference>
<reference evidence="2" key="3">
    <citation type="submission" date="2015-06" db="UniProtKB">
        <authorList>
            <consortium name="EnsemblPlants"/>
        </authorList>
    </citation>
    <scope>IDENTIFICATION</scope>
    <source>
        <strain evidence="2">cv. Jemalong A17</strain>
    </source>
</reference>
<protein>
    <submittedName>
        <fullName evidence="1 2">Uncharacterized protein</fullName>
    </submittedName>
</protein>
<name>A0A072TU07_MEDTR</name>
<dbReference type="EMBL" id="KL402775">
    <property type="protein sequence ID" value="KEH17040.1"/>
    <property type="molecule type" value="Genomic_DNA"/>
</dbReference>
<sequence length="199" mass="23427">MYDEEYLHVEYGESLEVKRSLQTTIAKDMVCNAIVDNKSCENFASNYIAEKLKSQPSNRQDPYKLQWLNKDNEKIYGVMLFRWKFPTFTMPCQYDHRALYDGYANTCTFLKDVIEINLAPLPLNEFNDGKKEFKQLGLSLAKEPFKKKTKLYISRLDPKPPWEDVTINFSLGLLWTRKLKDSKMVVEDKSSKMAHFIIW</sequence>
<organism evidence="1 3">
    <name type="scientific">Medicago truncatula</name>
    <name type="common">Barrel medic</name>
    <name type="synonym">Medicago tribuloides</name>
    <dbReference type="NCBI Taxonomy" id="3880"/>
    <lineage>
        <taxon>Eukaryota</taxon>
        <taxon>Viridiplantae</taxon>
        <taxon>Streptophyta</taxon>
        <taxon>Embryophyta</taxon>
        <taxon>Tracheophyta</taxon>
        <taxon>Spermatophyta</taxon>
        <taxon>Magnoliopsida</taxon>
        <taxon>eudicotyledons</taxon>
        <taxon>Gunneridae</taxon>
        <taxon>Pentapetalae</taxon>
        <taxon>rosids</taxon>
        <taxon>fabids</taxon>
        <taxon>Fabales</taxon>
        <taxon>Fabaceae</taxon>
        <taxon>Papilionoideae</taxon>
        <taxon>50 kb inversion clade</taxon>
        <taxon>NPAAA clade</taxon>
        <taxon>Hologalegina</taxon>
        <taxon>IRL clade</taxon>
        <taxon>Trifolieae</taxon>
        <taxon>Medicago</taxon>
    </lineage>
</organism>
<dbReference type="PANTHER" id="PTHR35046:SF9">
    <property type="entry name" value="RNA-DIRECTED DNA POLYMERASE"/>
    <property type="match status" value="1"/>
</dbReference>
<proteinExistence type="predicted"/>
<keyword evidence="3" id="KW-1185">Reference proteome</keyword>
<reference evidence="1 3" key="1">
    <citation type="journal article" date="2011" name="Nature">
        <title>The Medicago genome provides insight into the evolution of rhizobial symbioses.</title>
        <authorList>
            <person name="Young N.D."/>
            <person name="Debelle F."/>
            <person name="Oldroyd G.E."/>
            <person name="Geurts R."/>
            <person name="Cannon S.B."/>
            <person name="Udvardi M.K."/>
            <person name="Benedito V.A."/>
            <person name="Mayer K.F."/>
            <person name="Gouzy J."/>
            <person name="Schoof H."/>
            <person name="Van de Peer Y."/>
            <person name="Proost S."/>
            <person name="Cook D.R."/>
            <person name="Meyers B.C."/>
            <person name="Spannagl M."/>
            <person name="Cheung F."/>
            <person name="De Mita S."/>
            <person name="Krishnakumar V."/>
            <person name="Gundlach H."/>
            <person name="Zhou S."/>
            <person name="Mudge J."/>
            <person name="Bharti A.K."/>
            <person name="Murray J.D."/>
            <person name="Naoumkina M.A."/>
            <person name="Rosen B."/>
            <person name="Silverstein K.A."/>
            <person name="Tang H."/>
            <person name="Rombauts S."/>
            <person name="Zhao P.X."/>
            <person name="Zhou P."/>
            <person name="Barbe V."/>
            <person name="Bardou P."/>
            <person name="Bechner M."/>
            <person name="Bellec A."/>
            <person name="Berger A."/>
            <person name="Berges H."/>
            <person name="Bidwell S."/>
            <person name="Bisseling T."/>
            <person name="Choisne N."/>
            <person name="Couloux A."/>
            <person name="Denny R."/>
            <person name="Deshpande S."/>
            <person name="Dai X."/>
            <person name="Doyle J.J."/>
            <person name="Dudez A.M."/>
            <person name="Farmer A.D."/>
            <person name="Fouteau S."/>
            <person name="Franken C."/>
            <person name="Gibelin C."/>
            <person name="Gish J."/>
            <person name="Goldstein S."/>
            <person name="Gonzalez A.J."/>
            <person name="Green P.J."/>
            <person name="Hallab A."/>
            <person name="Hartog M."/>
            <person name="Hua A."/>
            <person name="Humphray S.J."/>
            <person name="Jeong D.H."/>
            <person name="Jing Y."/>
            <person name="Jocker A."/>
            <person name="Kenton S.M."/>
            <person name="Kim D.J."/>
            <person name="Klee K."/>
            <person name="Lai H."/>
            <person name="Lang C."/>
            <person name="Lin S."/>
            <person name="Macmil S.L."/>
            <person name="Magdelenat G."/>
            <person name="Matthews L."/>
            <person name="McCorrison J."/>
            <person name="Monaghan E.L."/>
            <person name="Mun J.H."/>
            <person name="Najar F.Z."/>
            <person name="Nicholson C."/>
            <person name="Noirot C."/>
            <person name="O'Bleness M."/>
            <person name="Paule C.R."/>
            <person name="Poulain J."/>
            <person name="Prion F."/>
            <person name="Qin B."/>
            <person name="Qu C."/>
            <person name="Retzel E.F."/>
            <person name="Riddle C."/>
            <person name="Sallet E."/>
            <person name="Samain S."/>
            <person name="Samson N."/>
            <person name="Sanders I."/>
            <person name="Saurat O."/>
            <person name="Scarpelli C."/>
            <person name="Schiex T."/>
            <person name="Segurens B."/>
            <person name="Severin A.J."/>
            <person name="Sherrier D.J."/>
            <person name="Shi R."/>
            <person name="Sims S."/>
            <person name="Singer S.R."/>
            <person name="Sinharoy S."/>
            <person name="Sterck L."/>
            <person name="Viollet A."/>
            <person name="Wang B.B."/>
            <person name="Wang K."/>
            <person name="Wang M."/>
            <person name="Wang X."/>
            <person name="Warfsmann J."/>
            <person name="Weissenbach J."/>
            <person name="White D.D."/>
            <person name="White J.D."/>
            <person name="Wiley G.B."/>
            <person name="Wincker P."/>
            <person name="Xing Y."/>
            <person name="Yang L."/>
            <person name="Yao Z."/>
            <person name="Ying F."/>
            <person name="Zhai J."/>
            <person name="Zhou L."/>
            <person name="Zuber A."/>
            <person name="Denarie J."/>
            <person name="Dixon R.A."/>
            <person name="May G.D."/>
            <person name="Schwartz D.C."/>
            <person name="Rogers J."/>
            <person name="Quetier F."/>
            <person name="Town C.D."/>
            <person name="Roe B.A."/>
        </authorList>
    </citation>
    <scope>NUCLEOTIDE SEQUENCE [LARGE SCALE GENOMIC DNA]</scope>
    <source>
        <strain evidence="1">A17</strain>
        <strain evidence="2 3">cv. Jemalong A17</strain>
    </source>
</reference>
<evidence type="ECO:0000313" key="1">
    <source>
        <dbReference type="EMBL" id="KEH17040.1"/>
    </source>
</evidence>
<dbReference type="AlphaFoldDB" id="A0A072TU07"/>
<evidence type="ECO:0000313" key="3">
    <source>
        <dbReference type="Proteomes" id="UP000002051"/>
    </source>
</evidence>
<dbReference type="PANTHER" id="PTHR35046">
    <property type="entry name" value="ZINC KNUCKLE (CCHC-TYPE) FAMILY PROTEIN"/>
    <property type="match status" value="1"/>
</dbReference>
<dbReference type="Proteomes" id="UP000002051">
    <property type="component" value="Unassembled WGS sequence"/>
</dbReference>
<evidence type="ECO:0000313" key="2">
    <source>
        <dbReference type="EnsemblPlants" id="KEH17040"/>
    </source>
</evidence>